<keyword evidence="3" id="KW-0804">Transcription</keyword>
<keyword evidence="1" id="KW-0805">Transcription regulation</keyword>
<dbReference type="STRING" id="749414.SBI_00849"/>
<gene>
    <name evidence="5" type="ordered locus">SBI_00849</name>
</gene>
<dbReference type="InterPro" id="IPR036388">
    <property type="entry name" value="WH-like_DNA-bd_sf"/>
</dbReference>
<dbReference type="HOGENOM" id="CLU_059389_0_0_11"/>
<reference evidence="5 6" key="1">
    <citation type="journal article" date="2010" name="J. Bacteriol.">
        <title>Genome sequence of the milbemycin-producing bacterium Streptomyces bingchenggensis.</title>
        <authorList>
            <person name="Wang X.J."/>
            <person name="Yan Y.J."/>
            <person name="Zhang B."/>
            <person name="An J."/>
            <person name="Wang J.J."/>
            <person name="Tian J."/>
            <person name="Jiang L."/>
            <person name="Chen Y.H."/>
            <person name="Huang S.X."/>
            <person name="Yin M."/>
            <person name="Zhang J."/>
            <person name="Gao A.L."/>
            <person name="Liu C.X."/>
            <person name="Zhu Z.X."/>
            <person name="Xiang W.S."/>
        </authorList>
    </citation>
    <scope>NUCLEOTIDE SEQUENCE [LARGE SCALE GENOMIC DNA]</scope>
    <source>
        <strain evidence="5 6">BCW-1</strain>
    </source>
</reference>
<sequence length="300" mass="34131">MSRPNLTTSMATRLLDLMRRSGLEEGAHVTEQWVADELEVSRTPVRKAMLFLAEVGILDRIPNRGFFLTRDARALTRPDLSEGEDVEQSAYFEIADDYVGGRFTGSFTAADIGRRYRLTPRQADRVLSRMEGEDLVRRKAGGRGWEFQHVMGTVDAHDQSYRFRMIIEPAALLEPGFTVDADAFTRHRQQQESLLHGDILLLPRAELFQVNASFHEMLVGCSGNQFLLDAVRRQNRLRRLIEYRHQIDRSRLANQAREHLRLLDLVESGDLKAASAFLGAHLDKVRSIKTGIGEESRPES</sequence>
<dbReference type="Pfam" id="PF00392">
    <property type="entry name" value="GntR"/>
    <property type="match status" value="1"/>
</dbReference>
<dbReference type="PATRIC" id="fig|749414.3.peg.867"/>
<dbReference type="Gene3D" id="1.10.10.10">
    <property type="entry name" value="Winged helix-like DNA-binding domain superfamily/Winged helix DNA-binding domain"/>
    <property type="match status" value="1"/>
</dbReference>
<keyword evidence="2" id="KW-0238">DNA-binding</keyword>
<evidence type="ECO:0000256" key="2">
    <source>
        <dbReference type="ARBA" id="ARBA00023125"/>
    </source>
</evidence>
<dbReference type="SUPFAM" id="SSF48008">
    <property type="entry name" value="GntR ligand-binding domain-like"/>
    <property type="match status" value="1"/>
</dbReference>
<proteinExistence type="predicted"/>
<dbReference type="eggNOG" id="COG1802">
    <property type="taxonomic scope" value="Bacteria"/>
</dbReference>
<feature type="domain" description="HTH gntR-type" evidence="4">
    <location>
        <begin position="4"/>
        <end position="71"/>
    </location>
</feature>
<dbReference type="AlphaFoldDB" id="D7C4E8"/>
<dbReference type="KEGG" id="sbh:SBI_00849"/>
<evidence type="ECO:0000313" key="5">
    <source>
        <dbReference type="EMBL" id="ADI03970.1"/>
    </source>
</evidence>
<dbReference type="PANTHER" id="PTHR43537:SF5">
    <property type="entry name" value="UXU OPERON TRANSCRIPTIONAL REGULATOR"/>
    <property type="match status" value="1"/>
</dbReference>
<dbReference type="SMART" id="SM00895">
    <property type="entry name" value="FCD"/>
    <property type="match status" value="1"/>
</dbReference>
<dbReference type="InterPro" id="IPR036390">
    <property type="entry name" value="WH_DNA-bd_sf"/>
</dbReference>
<accession>D7C4E8</accession>
<protein>
    <submittedName>
        <fullName evidence="5">GntR family transcriptional regulator</fullName>
    </submittedName>
</protein>
<dbReference type="GO" id="GO:0003700">
    <property type="term" value="F:DNA-binding transcription factor activity"/>
    <property type="evidence" value="ECO:0007669"/>
    <property type="project" value="InterPro"/>
</dbReference>
<dbReference type="SMART" id="SM00345">
    <property type="entry name" value="HTH_GNTR"/>
    <property type="match status" value="1"/>
</dbReference>
<dbReference type="Gene3D" id="1.20.120.530">
    <property type="entry name" value="GntR ligand-binding domain-like"/>
    <property type="match status" value="1"/>
</dbReference>
<dbReference type="EMBL" id="CP002047">
    <property type="protein sequence ID" value="ADI03970.1"/>
    <property type="molecule type" value="Genomic_DNA"/>
</dbReference>
<dbReference type="Proteomes" id="UP000000377">
    <property type="component" value="Chromosome"/>
</dbReference>
<dbReference type="InterPro" id="IPR000524">
    <property type="entry name" value="Tscrpt_reg_HTH_GntR"/>
</dbReference>
<keyword evidence="6" id="KW-1185">Reference proteome</keyword>
<dbReference type="InterPro" id="IPR008920">
    <property type="entry name" value="TF_FadR/GntR_C"/>
</dbReference>
<dbReference type="InterPro" id="IPR011711">
    <property type="entry name" value="GntR_C"/>
</dbReference>
<dbReference type="PROSITE" id="PS50949">
    <property type="entry name" value="HTH_GNTR"/>
    <property type="match status" value="1"/>
</dbReference>
<dbReference type="RefSeq" id="WP_014173449.1">
    <property type="nucleotide sequence ID" value="NC_016582.1"/>
</dbReference>
<name>D7C4E8_STRBB</name>
<evidence type="ECO:0000256" key="3">
    <source>
        <dbReference type="ARBA" id="ARBA00023163"/>
    </source>
</evidence>
<evidence type="ECO:0000259" key="4">
    <source>
        <dbReference type="PROSITE" id="PS50949"/>
    </source>
</evidence>
<dbReference type="SUPFAM" id="SSF46785">
    <property type="entry name" value="Winged helix' DNA-binding domain"/>
    <property type="match status" value="1"/>
</dbReference>
<organism evidence="5 6">
    <name type="scientific">Streptomyces bingchenggensis (strain BCW-1)</name>
    <dbReference type="NCBI Taxonomy" id="749414"/>
    <lineage>
        <taxon>Bacteria</taxon>
        <taxon>Bacillati</taxon>
        <taxon>Actinomycetota</taxon>
        <taxon>Actinomycetes</taxon>
        <taxon>Kitasatosporales</taxon>
        <taxon>Streptomycetaceae</taxon>
        <taxon>Streptomyces</taxon>
    </lineage>
</organism>
<evidence type="ECO:0000313" key="6">
    <source>
        <dbReference type="Proteomes" id="UP000000377"/>
    </source>
</evidence>
<dbReference type="PANTHER" id="PTHR43537">
    <property type="entry name" value="TRANSCRIPTIONAL REGULATOR, GNTR FAMILY"/>
    <property type="match status" value="1"/>
</dbReference>
<evidence type="ECO:0000256" key="1">
    <source>
        <dbReference type="ARBA" id="ARBA00023015"/>
    </source>
</evidence>
<dbReference type="Pfam" id="PF07729">
    <property type="entry name" value="FCD"/>
    <property type="match status" value="1"/>
</dbReference>
<dbReference type="GO" id="GO:0003677">
    <property type="term" value="F:DNA binding"/>
    <property type="evidence" value="ECO:0007669"/>
    <property type="project" value="UniProtKB-KW"/>
</dbReference>